<dbReference type="Gene3D" id="1.20.5.1930">
    <property type="match status" value="1"/>
</dbReference>
<dbReference type="InterPro" id="IPR035965">
    <property type="entry name" value="PAS-like_dom_sf"/>
</dbReference>
<dbReference type="CDD" id="cd00130">
    <property type="entry name" value="PAS"/>
    <property type="match status" value="2"/>
</dbReference>
<dbReference type="PANTHER" id="PTHR43304:SF1">
    <property type="entry name" value="PAC DOMAIN-CONTAINING PROTEIN"/>
    <property type="match status" value="1"/>
</dbReference>
<dbReference type="SUPFAM" id="SSF55785">
    <property type="entry name" value="PYP-like sensor domain (PAS domain)"/>
    <property type="match status" value="3"/>
</dbReference>
<evidence type="ECO:0000256" key="2">
    <source>
        <dbReference type="ARBA" id="ARBA00012438"/>
    </source>
</evidence>
<dbReference type="InterPro" id="IPR000014">
    <property type="entry name" value="PAS"/>
</dbReference>
<reference evidence="9" key="1">
    <citation type="submission" date="2016-01" db="EMBL/GenBank/DDBJ databases">
        <authorList>
            <person name="Mcilroy J.S."/>
            <person name="Karst M S."/>
            <person name="Albertsen M."/>
        </authorList>
    </citation>
    <scope>NUCLEOTIDE SEQUENCE</scope>
    <source>
        <strain evidence="9">Cfx-K</strain>
    </source>
</reference>
<dbReference type="EC" id="2.7.13.3" evidence="2"/>
<evidence type="ECO:0000313" key="9">
    <source>
        <dbReference type="EMBL" id="CUS06172.1"/>
    </source>
</evidence>
<dbReference type="InterPro" id="IPR000700">
    <property type="entry name" value="PAS-assoc_C"/>
</dbReference>
<keyword evidence="10" id="KW-1185">Reference proteome</keyword>
<evidence type="ECO:0000259" key="8">
    <source>
        <dbReference type="PROSITE" id="PS50113"/>
    </source>
</evidence>
<gene>
    <name evidence="9" type="ORF">CFX0092_B0638</name>
</gene>
<dbReference type="InterPro" id="IPR013655">
    <property type="entry name" value="PAS_fold_3"/>
</dbReference>
<dbReference type="InterPro" id="IPR052162">
    <property type="entry name" value="Sensor_kinase/Photoreceptor"/>
</dbReference>
<evidence type="ECO:0000259" key="7">
    <source>
        <dbReference type="PROSITE" id="PS50112"/>
    </source>
</evidence>
<dbReference type="SMART" id="SM00086">
    <property type="entry name" value="PAC"/>
    <property type="match status" value="3"/>
</dbReference>
<feature type="domain" description="PAS" evidence="7">
    <location>
        <begin position="132"/>
        <end position="176"/>
    </location>
</feature>
<dbReference type="Gene3D" id="3.30.450.20">
    <property type="entry name" value="PAS domain"/>
    <property type="match status" value="3"/>
</dbReference>
<dbReference type="PROSITE" id="PS50113">
    <property type="entry name" value="PAC"/>
    <property type="match status" value="1"/>
</dbReference>
<dbReference type="Pfam" id="PF07730">
    <property type="entry name" value="HisKA_3"/>
    <property type="match status" value="1"/>
</dbReference>
<dbReference type="Proteomes" id="UP000215027">
    <property type="component" value="Chromosome II"/>
</dbReference>
<dbReference type="OrthoDB" id="9781904at2"/>
<organism evidence="9 10">
    <name type="scientific">Candidatus Promineifilum breve</name>
    <dbReference type="NCBI Taxonomy" id="1806508"/>
    <lineage>
        <taxon>Bacteria</taxon>
        <taxon>Bacillati</taxon>
        <taxon>Chloroflexota</taxon>
        <taxon>Ardenticatenia</taxon>
        <taxon>Candidatus Promineifilales</taxon>
        <taxon>Candidatus Promineifilaceae</taxon>
        <taxon>Candidatus Promineifilum</taxon>
    </lineage>
</organism>
<dbReference type="RefSeq" id="WP_095045483.1">
    <property type="nucleotide sequence ID" value="NZ_LN890656.1"/>
</dbReference>
<feature type="compositionally biased region" description="Low complexity" evidence="6">
    <location>
        <begin position="200"/>
        <end position="212"/>
    </location>
</feature>
<dbReference type="EMBL" id="LN890656">
    <property type="protein sequence ID" value="CUS06172.1"/>
    <property type="molecule type" value="Genomic_DNA"/>
</dbReference>
<keyword evidence="3" id="KW-0597">Phosphoprotein</keyword>
<dbReference type="NCBIfam" id="TIGR00229">
    <property type="entry name" value="sensory_box"/>
    <property type="match status" value="3"/>
</dbReference>
<dbReference type="KEGG" id="pbf:CFX0092_B0638"/>
<feature type="domain" description="PAC" evidence="8">
    <location>
        <begin position="336"/>
        <end position="388"/>
    </location>
</feature>
<dbReference type="SMART" id="SM00091">
    <property type="entry name" value="PAS"/>
    <property type="match status" value="3"/>
</dbReference>
<dbReference type="InterPro" id="IPR001610">
    <property type="entry name" value="PAC"/>
</dbReference>
<evidence type="ECO:0000256" key="1">
    <source>
        <dbReference type="ARBA" id="ARBA00000085"/>
    </source>
</evidence>
<name>A0A160T831_9CHLR</name>
<evidence type="ECO:0000256" key="5">
    <source>
        <dbReference type="ARBA" id="ARBA00022777"/>
    </source>
</evidence>
<dbReference type="GO" id="GO:0046983">
    <property type="term" value="F:protein dimerization activity"/>
    <property type="evidence" value="ECO:0007669"/>
    <property type="project" value="InterPro"/>
</dbReference>
<evidence type="ECO:0000256" key="6">
    <source>
        <dbReference type="SAM" id="MobiDB-lite"/>
    </source>
</evidence>
<dbReference type="Pfam" id="PF13188">
    <property type="entry name" value="PAS_8"/>
    <property type="match status" value="1"/>
</dbReference>
<feature type="domain" description="PAS" evidence="7">
    <location>
        <begin position="30"/>
        <end position="81"/>
    </location>
</feature>
<accession>A0A160T831</accession>
<dbReference type="GO" id="GO:0016020">
    <property type="term" value="C:membrane"/>
    <property type="evidence" value="ECO:0007669"/>
    <property type="project" value="InterPro"/>
</dbReference>
<dbReference type="AlphaFoldDB" id="A0A160T831"/>
<dbReference type="Gene3D" id="3.30.565.10">
    <property type="entry name" value="Histidine kinase-like ATPase, C-terminal domain"/>
    <property type="match status" value="1"/>
</dbReference>
<evidence type="ECO:0000256" key="3">
    <source>
        <dbReference type="ARBA" id="ARBA00022553"/>
    </source>
</evidence>
<comment type="catalytic activity">
    <reaction evidence="1">
        <text>ATP + protein L-histidine = ADP + protein N-phospho-L-histidine.</text>
        <dbReference type="EC" id="2.7.13.3"/>
    </reaction>
</comment>
<evidence type="ECO:0000256" key="4">
    <source>
        <dbReference type="ARBA" id="ARBA00022679"/>
    </source>
</evidence>
<proteinExistence type="predicted"/>
<dbReference type="Pfam" id="PF08447">
    <property type="entry name" value="PAS_3"/>
    <property type="match status" value="1"/>
</dbReference>
<protein>
    <recommendedName>
        <fullName evidence="2">histidine kinase</fullName>
        <ecNumber evidence="2">2.7.13.3</ecNumber>
    </recommendedName>
</protein>
<feature type="domain" description="PAS" evidence="7">
    <location>
        <begin position="260"/>
        <end position="332"/>
    </location>
</feature>
<dbReference type="PROSITE" id="PS50112">
    <property type="entry name" value="PAS"/>
    <property type="match status" value="3"/>
</dbReference>
<dbReference type="Pfam" id="PF13426">
    <property type="entry name" value="PAS_9"/>
    <property type="match status" value="1"/>
</dbReference>
<dbReference type="GO" id="GO:0000155">
    <property type="term" value="F:phosphorelay sensor kinase activity"/>
    <property type="evidence" value="ECO:0007669"/>
    <property type="project" value="InterPro"/>
</dbReference>
<dbReference type="PANTHER" id="PTHR43304">
    <property type="entry name" value="PHYTOCHROME-LIKE PROTEIN CPH1"/>
    <property type="match status" value="1"/>
</dbReference>
<dbReference type="InterPro" id="IPR036890">
    <property type="entry name" value="HATPase_C_sf"/>
</dbReference>
<dbReference type="InterPro" id="IPR011712">
    <property type="entry name" value="Sig_transdc_His_kin_sub3_dim/P"/>
</dbReference>
<keyword evidence="4" id="KW-0808">Transferase</keyword>
<keyword evidence="5" id="KW-0418">Kinase</keyword>
<evidence type="ECO:0000313" key="10">
    <source>
        <dbReference type="Proteomes" id="UP000215027"/>
    </source>
</evidence>
<feature type="region of interest" description="Disordered" evidence="6">
    <location>
        <begin position="187"/>
        <end position="215"/>
    </location>
</feature>
<sequence>MQTGVLTPDTLFFRVFHDSPVGMVITTVTEGRYVEVNAAYARLLGYTVAELNDQSLALMGLEHEEERNMVLEVLRRVGKLGNVPLTLRTRAEEPRTCIASVQVEEIDGQPYLLFIVQDITEQEQAQAALRSSEQRFRLFFQSVPLPLLVIDDAGGAILDVNAAACLTYGYERDEFLTLKWADLPAASAKPVPPRPGGNGQAPTQPAAGQPTATRHRLKDGGIIDVDLLTYSFLLDDRPATLTIVEDVTEQRANETNLRHSEERLRIIAEVATDAIWERDMATDEVIWSSGLASMFGYTNSADENHNDWWINHVHPDDRPAINAAVEAALASDAAHWAGEYRFRRADGRYANVLDRAFIIRDSDGRPVRFIGAMVDITEQFHLAEAAAQAALEERQRLARDLHDSVSQSLYSISLMAEAARRRADSDDQALVPEFIHRLGELSQQALRQLRLLVYELRPGVLAQEGLAGALRHRLEAVERRAGLQARLIDESTARVPLPLKGKVFHVAQEVLNHSLKFAAAHAVLVNLRTTEAEIHMQFRDDGTSDDRHTPEAQDSLEVIRRHVAELGGELTPATTANGAVLSIRIPMTGESAADPS</sequence>